<proteinExistence type="predicted"/>
<evidence type="ECO:0000313" key="2">
    <source>
        <dbReference type="EMBL" id="CAJ2507258.1"/>
    </source>
</evidence>
<dbReference type="CDD" id="cd00590">
    <property type="entry name" value="RRM_SF"/>
    <property type="match status" value="1"/>
</dbReference>
<evidence type="ECO:0000313" key="3">
    <source>
        <dbReference type="Proteomes" id="UP001295740"/>
    </source>
</evidence>
<feature type="region of interest" description="Disordered" evidence="1">
    <location>
        <begin position="166"/>
        <end position="201"/>
    </location>
</feature>
<dbReference type="Proteomes" id="UP001295740">
    <property type="component" value="Unassembled WGS sequence"/>
</dbReference>
<dbReference type="AlphaFoldDB" id="A0AAI8VLU5"/>
<sequence length="295" mass="32653">METLDGEKEITTWIYRESFGFQERAVRNGVIMEGLNVRTRGPFGVQRAFEDNPNHGNYRGNPNSTANQSANIGEHDSTPVYVTNLPPDCDVKKLLASSRSNPQAMAGIWIYRDPFGFRDRIVRDGVIMEHLPARTRGPVGVQFVPFETPLQQAMHHPRSLSITATEATPQDDSEAAGKESVVPQTSNYQGNPDNPANQSADIPYEQSTSVYIINLPPDCTVRMLLATIRGKGKVYRCNVTAPSGTHRTAAAKIVFWNRIAVDRLFEQLQKGEWLVAAAALSCASTELRRNSSHGQ</sequence>
<comment type="caution">
    <text evidence="2">The sequence shown here is derived from an EMBL/GenBank/DDBJ whole genome shotgun (WGS) entry which is preliminary data.</text>
</comment>
<gene>
    <name evidence="2" type="ORF">KHLLAP_LOCUS7726</name>
</gene>
<organism evidence="2 3">
    <name type="scientific">Anthostomella pinea</name>
    <dbReference type="NCBI Taxonomy" id="933095"/>
    <lineage>
        <taxon>Eukaryota</taxon>
        <taxon>Fungi</taxon>
        <taxon>Dikarya</taxon>
        <taxon>Ascomycota</taxon>
        <taxon>Pezizomycotina</taxon>
        <taxon>Sordariomycetes</taxon>
        <taxon>Xylariomycetidae</taxon>
        <taxon>Xylariales</taxon>
        <taxon>Xylariaceae</taxon>
        <taxon>Anthostomella</taxon>
    </lineage>
</organism>
<dbReference type="InterPro" id="IPR035979">
    <property type="entry name" value="RBD_domain_sf"/>
</dbReference>
<name>A0AAI8VLU5_9PEZI</name>
<dbReference type="EMBL" id="CAUWAG010000010">
    <property type="protein sequence ID" value="CAJ2507258.1"/>
    <property type="molecule type" value="Genomic_DNA"/>
</dbReference>
<evidence type="ECO:0000256" key="1">
    <source>
        <dbReference type="SAM" id="MobiDB-lite"/>
    </source>
</evidence>
<feature type="compositionally biased region" description="Polar residues" evidence="1">
    <location>
        <begin position="182"/>
        <end position="201"/>
    </location>
</feature>
<dbReference type="GO" id="GO:0003676">
    <property type="term" value="F:nucleic acid binding"/>
    <property type="evidence" value="ECO:0007669"/>
    <property type="project" value="InterPro"/>
</dbReference>
<reference evidence="2" key="1">
    <citation type="submission" date="2023-10" db="EMBL/GenBank/DDBJ databases">
        <authorList>
            <person name="Hackl T."/>
        </authorList>
    </citation>
    <scope>NUCLEOTIDE SEQUENCE</scope>
</reference>
<dbReference type="SUPFAM" id="SSF54928">
    <property type="entry name" value="RNA-binding domain, RBD"/>
    <property type="match status" value="1"/>
</dbReference>
<keyword evidence="3" id="KW-1185">Reference proteome</keyword>
<accession>A0AAI8VLU5</accession>
<protein>
    <submittedName>
        <fullName evidence="2">Uu.00g084440.m01.CDS01</fullName>
    </submittedName>
</protein>